<dbReference type="Proteomes" id="UP000296469">
    <property type="component" value="Chromosome"/>
</dbReference>
<dbReference type="KEGG" id="celz:E5225_06980"/>
<dbReference type="AlphaFoldDB" id="A0A4P7SKQ5"/>
<sequence>MSSNSQQPAYVDRFYEMDPQHDDLIRGSGLADGMVVLIEDHLFRADPDRISTGDDWSRYEQHKARENNRWCTVSELHRYRDLVEFVGLYADGTKVPRRYNESFYWLVKKASLEAVTR</sequence>
<accession>A0A4P7SKQ5</accession>
<evidence type="ECO:0000313" key="2">
    <source>
        <dbReference type="Proteomes" id="UP000296469"/>
    </source>
</evidence>
<gene>
    <name evidence="1" type="ORF">E5225_06980</name>
</gene>
<dbReference type="RefSeq" id="WP_135974937.1">
    <property type="nucleotide sequence ID" value="NZ_CP039291.1"/>
</dbReference>
<reference evidence="1 2" key="1">
    <citation type="submission" date="2019-04" db="EMBL/GenBank/DDBJ databases">
        <title>Isolation and identification of Cellulomonas shaoxiangyii sp. Nov. isolated from feces of the Tibetan antelopes (Pantholops hodgsonii) in the Qinghai-Tibet plateau of China.</title>
        <authorList>
            <person name="Tian Z."/>
        </authorList>
    </citation>
    <scope>NUCLEOTIDE SEQUENCE [LARGE SCALE GENOMIC DNA]</scope>
    <source>
        <strain evidence="1 2">Z28</strain>
    </source>
</reference>
<organism evidence="1 2">
    <name type="scientific">Cellulomonas shaoxiangyii</name>
    <dbReference type="NCBI Taxonomy" id="2566013"/>
    <lineage>
        <taxon>Bacteria</taxon>
        <taxon>Bacillati</taxon>
        <taxon>Actinomycetota</taxon>
        <taxon>Actinomycetes</taxon>
        <taxon>Micrococcales</taxon>
        <taxon>Cellulomonadaceae</taxon>
        <taxon>Cellulomonas</taxon>
    </lineage>
</organism>
<proteinExistence type="predicted"/>
<name>A0A4P7SKQ5_9CELL</name>
<dbReference type="EMBL" id="CP039291">
    <property type="protein sequence ID" value="QCB93334.1"/>
    <property type="molecule type" value="Genomic_DNA"/>
</dbReference>
<protein>
    <submittedName>
        <fullName evidence="1">Uncharacterized protein</fullName>
    </submittedName>
</protein>
<keyword evidence="2" id="KW-1185">Reference proteome</keyword>
<evidence type="ECO:0000313" key="1">
    <source>
        <dbReference type="EMBL" id="QCB93334.1"/>
    </source>
</evidence>